<gene>
    <name evidence="2" type="ORF">Tsubulata_038658</name>
</gene>
<accession>A0A9Q0G4M8</accession>
<organism evidence="2 3">
    <name type="scientific">Turnera subulata</name>
    <dbReference type="NCBI Taxonomy" id="218843"/>
    <lineage>
        <taxon>Eukaryota</taxon>
        <taxon>Viridiplantae</taxon>
        <taxon>Streptophyta</taxon>
        <taxon>Embryophyta</taxon>
        <taxon>Tracheophyta</taxon>
        <taxon>Spermatophyta</taxon>
        <taxon>Magnoliopsida</taxon>
        <taxon>eudicotyledons</taxon>
        <taxon>Gunneridae</taxon>
        <taxon>Pentapetalae</taxon>
        <taxon>rosids</taxon>
        <taxon>fabids</taxon>
        <taxon>Malpighiales</taxon>
        <taxon>Passifloraceae</taxon>
        <taxon>Turnera</taxon>
    </lineage>
</organism>
<feature type="compositionally biased region" description="Low complexity" evidence="1">
    <location>
        <begin position="113"/>
        <end position="122"/>
    </location>
</feature>
<reference evidence="2" key="1">
    <citation type="submission" date="2022-02" db="EMBL/GenBank/DDBJ databases">
        <authorList>
            <person name="Henning P.M."/>
            <person name="McCubbin A.G."/>
            <person name="Shore J.S."/>
        </authorList>
    </citation>
    <scope>NUCLEOTIDE SEQUENCE</scope>
    <source>
        <strain evidence="2">F60SS</strain>
        <tissue evidence="2">Leaves</tissue>
    </source>
</reference>
<feature type="region of interest" description="Disordered" evidence="1">
    <location>
        <begin position="54"/>
        <end position="87"/>
    </location>
</feature>
<dbReference type="EMBL" id="JAKUCV010002255">
    <property type="protein sequence ID" value="KAJ4843355.1"/>
    <property type="molecule type" value="Genomic_DNA"/>
</dbReference>
<reference evidence="2" key="2">
    <citation type="journal article" date="2023" name="Plants (Basel)">
        <title>Annotation of the Turnera subulata (Passifloraceae) Draft Genome Reveals the S-Locus Evolved after the Divergence of Turneroideae from Passifloroideae in a Stepwise Manner.</title>
        <authorList>
            <person name="Henning P.M."/>
            <person name="Roalson E.H."/>
            <person name="Mir W."/>
            <person name="McCubbin A.G."/>
            <person name="Shore J.S."/>
        </authorList>
    </citation>
    <scope>NUCLEOTIDE SEQUENCE</scope>
    <source>
        <strain evidence="2">F60SS</strain>
    </source>
</reference>
<feature type="compositionally biased region" description="Polar residues" evidence="1">
    <location>
        <begin position="156"/>
        <end position="176"/>
    </location>
</feature>
<protein>
    <submittedName>
        <fullName evidence="2">Uncharacterized protein</fullName>
    </submittedName>
</protein>
<name>A0A9Q0G4M8_9ROSI</name>
<keyword evidence="3" id="KW-1185">Reference proteome</keyword>
<evidence type="ECO:0000256" key="1">
    <source>
        <dbReference type="SAM" id="MobiDB-lite"/>
    </source>
</evidence>
<dbReference type="OrthoDB" id="428734at2759"/>
<dbReference type="AlphaFoldDB" id="A0A9Q0G4M8"/>
<sequence>MSFKHDTRSRKVLRTRLLNRAHCYFSPSPQAHCLFNEAPASSSSIIRRVIRRNRRHYRGGRSQFRRSYSDRPYSGGGSGQEQFVTGDSHFRSVRDANLGYRRGGAVANRGFSPRYNQNQQFRQPPPPPQQQTVHRYQNQNQQFRHPPPQQQPFGRYQNQHQQFRQGRLFDQNQNQAVRPRQSKPLDYRSWEYAKTPPPPNAEKFKLLHEEAIEFNKHGLRDNVAQICVLESMGQNKAANKCALPSRGEIKLGQVTIP</sequence>
<evidence type="ECO:0000313" key="2">
    <source>
        <dbReference type="EMBL" id="KAJ4843355.1"/>
    </source>
</evidence>
<feature type="region of interest" description="Disordered" evidence="1">
    <location>
        <begin position="104"/>
        <end position="198"/>
    </location>
</feature>
<evidence type="ECO:0000313" key="3">
    <source>
        <dbReference type="Proteomes" id="UP001141552"/>
    </source>
</evidence>
<dbReference type="Proteomes" id="UP001141552">
    <property type="component" value="Unassembled WGS sequence"/>
</dbReference>
<proteinExistence type="predicted"/>
<comment type="caution">
    <text evidence="2">The sequence shown here is derived from an EMBL/GenBank/DDBJ whole genome shotgun (WGS) entry which is preliminary data.</text>
</comment>